<dbReference type="InterPro" id="IPR004879">
    <property type="entry name" value="Ssp411-like_TRX"/>
</dbReference>
<dbReference type="SUPFAM" id="SSF48208">
    <property type="entry name" value="Six-hairpin glycosidases"/>
    <property type="match status" value="1"/>
</dbReference>
<proteinExistence type="predicted"/>
<dbReference type="InterPro" id="IPR036249">
    <property type="entry name" value="Thioredoxin-like_sf"/>
</dbReference>
<dbReference type="InterPro" id="IPR024705">
    <property type="entry name" value="Ssp411"/>
</dbReference>
<dbReference type="CDD" id="cd02955">
    <property type="entry name" value="SSP411"/>
    <property type="match status" value="1"/>
</dbReference>
<evidence type="ECO:0000259" key="1">
    <source>
        <dbReference type="Pfam" id="PF03190"/>
    </source>
</evidence>
<evidence type="ECO:0000313" key="2">
    <source>
        <dbReference type="EMBL" id="HGY94820.1"/>
    </source>
</evidence>
<dbReference type="Gene3D" id="1.50.10.20">
    <property type="match status" value="1"/>
</dbReference>
<dbReference type="EMBL" id="DTKL01000058">
    <property type="protein sequence ID" value="HGY94820.1"/>
    <property type="molecule type" value="Genomic_DNA"/>
</dbReference>
<dbReference type="Pfam" id="PF03190">
    <property type="entry name" value="Thioredox_DsbH"/>
    <property type="match status" value="1"/>
</dbReference>
<dbReference type="InterPro" id="IPR008928">
    <property type="entry name" value="6-hairpin_glycosidase_sf"/>
</dbReference>
<reference evidence="2" key="1">
    <citation type="journal article" date="2020" name="mSystems">
        <title>Genome- and Community-Level Interaction Insights into Carbon Utilization and Element Cycling Functions of Hydrothermarchaeota in Hydrothermal Sediment.</title>
        <authorList>
            <person name="Zhou Z."/>
            <person name="Liu Y."/>
            <person name="Xu W."/>
            <person name="Pan J."/>
            <person name="Luo Z.H."/>
            <person name="Li M."/>
        </authorList>
    </citation>
    <scope>NUCLEOTIDE SEQUENCE [LARGE SCALE GENOMIC DNA]</scope>
    <source>
        <strain evidence="2">SpSt-855</strain>
    </source>
</reference>
<dbReference type="PANTHER" id="PTHR42899">
    <property type="entry name" value="SPERMATOGENESIS-ASSOCIATED PROTEIN 20"/>
    <property type="match status" value="1"/>
</dbReference>
<dbReference type="Gene3D" id="3.40.30.10">
    <property type="entry name" value="Glutaredoxin"/>
    <property type="match status" value="1"/>
</dbReference>
<dbReference type="SUPFAM" id="SSF52833">
    <property type="entry name" value="Thioredoxin-like"/>
    <property type="match status" value="1"/>
</dbReference>
<organism evidence="2">
    <name type="scientific">Acidobacterium capsulatum</name>
    <dbReference type="NCBI Taxonomy" id="33075"/>
    <lineage>
        <taxon>Bacteria</taxon>
        <taxon>Pseudomonadati</taxon>
        <taxon>Acidobacteriota</taxon>
        <taxon>Terriglobia</taxon>
        <taxon>Terriglobales</taxon>
        <taxon>Acidobacteriaceae</taxon>
        <taxon>Acidobacterium</taxon>
    </lineage>
</organism>
<gene>
    <name evidence="2" type="ORF">ENW50_09095</name>
</gene>
<dbReference type="AlphaFoldDB" id="A0A7V4XTI6"/>
<accession>A0A7V4XTI6</accession>
<name>A0A7V4XTI6_9BACT</name>
<feature type="domain" description="Spermatogenesis-associated protein 20-like TRX" evidence="1">
    <location>
        <begin position="6"/>
        <end position="166"/>
    </location>
</feature>
<dbReference type="GO" id="GO:0005975">
    <property type="term" value="P:carbohydrate metabolic process"/>
    <property type="evidence" value="ECO:0007669"/>
    <property type="project" value="InterPro"/>
</dbReference>
<dbReference type="PANTHER" id="PTHR42899:SF1">
    <property type="entry name" value="SPERMATOGENESIS-ASSOCIATED PROTEIN 20"/>
    <property type="match status" value="1"/>
</dbReference>
<protein>
    <submittedName>
        <fullName evidence="2">Thioredoxin domain-containing protein</fullName>
    </submittedName>
</protein>
<sequence>MTVTLNALAHSSSAYLRSAMHQPVRWHSWGDDAFALAAQEDKPVLLDIGAVWCHWCHVMDRESYENPAIAAVINEHFIAIKVDRDERPDVDSRYQAAVQAMAGQGGWPLTAILTPEGKPFFGGTYFPPEDRYGRPGFERVLRSLADVWQNRRGEALETANSVLGAIEHGESFAGRSGTLSIGIVEKLVSSAVQQFDARYGGFGSQPKFPHPSAMDMLIDTAARTGNERVRDAATVTLRKMAAGGVYDQLAGGFHRYSVDEQWIVPHFEKMLYDNAGLLSNYVHAFQSFVEPEFATVAIDIIRWMDECLSDRERGGFYASQDADINLDDDGDYFTWTLAEARAVLSGDELAVAASYFDIGEMGDMHHNPQKNVLHSKRTLAEVAAGLGLSAEEAHKTLDIAKSKLLAARRERPTPFIDTTIYTSWNALAISAYLQAARVLDLPHARTFALLTLNRILREAWSEASGLSHVVAYAGGKAPAAWVAGVLDDYAFLTDACLEAWESTGDRKYYDAAAQVADAMIARFYDQTSGAFFDTEIQGSKLGALAARRKPLQDTPTPAGNPAAVSALLRLAALSGEKRLAELAEDTLEAFAGVVEHFGLYAGTYGLALLRFLLPPTQIIVVGGGPRARELAAMAVARYAVNKSVVQFDPAQLAVENLPPALAETLPHLSGFTEPVALVCQGMSCQPPITEPQALLEALHSAV</sequence>
<comment type="caution">
    <text evidence="2">The sequence shown here is derived from an EMBL/GenBank/DDBJ whole genome shotgun (WGS) entry which is preliminary data.</text>
</comment>
<dbReference type="PIRSF" id="PIRSF006402">
    <property type="entry name" value="UCP006402_thioredoxin"/>
    <property type="match status" value="1"/>
</dbReference>